<sequence>MVVRVINTQPLTCAHNGLNSGDIHMLHVLQPPVLRMCCWIHFKYFATSVNTVYTWVSPISASSRCFEKDTTPRMSQTSLKEKNKPPPLSPFAAPIPSRLPAQNMLDVSLDPIPSRLLWMQVMASTTGMRASRNVSEGWSVSSIPNPTTVPQEPTISF</sequence>
<name>A0A182MVP1_9DIPT</name>
<dbReference type="VEuPathDB" id="VectorBase:ACUA027392"/>
<dbReference type="EnsemblMetazoa" id="ACUA027392-RA">
    <property type="protein sequence ID" value="ACUA027392-PA"/>
    <property type="gene ID" value="ACUA027392"/>
</dbReference>
<dbReference type="Proteomes" id="UP000075883">
    <property type="component" value="Unassembled WGS sequence"/>
</dbReference>
<dbReference type="AlphaFoldDB" id="A0A182MVP1"/>
<evidence type="ECO:0000256" key="1">
    <source>
        <dbReference type="SAM" id="MobiDB-lite"/>
    </source>
</evidence>
<reference evidence="3" key="1">
    <citation type="submission" date="2013-09" db="EMBL/GenBank/DDBJ databases">
        <title>The Genome Sequence of Anopheles culicifacies species A.</title>
        <authorList>
            <consortium name="The Broad Institute Genomics Platform"/>
            <person name="Neafsey D.E."/>
            <person name="Besansky N."/>
            <person name="Howell P."/>
            <person name="Walton C."/>
            <person name="Young S.K."/>
            <person name="Zeng Q."/>
            <person name="Gargeya S."/>
            <person name="Fitzgerald M."/>
            <person name="Haas B."/>
            <person name="Abouelleil A."/>
            <person name="Allen A.W."/>
            <person name="Alvarado L."/>
            <person name="Arachchi H.M."/>
            <person name="Berlin A.M."/>
            <person name="Chapman S.B."/>
            <person name="Gainer-Dewar J."/>
            <person name="Goldberg J."/>
            <person name="Griggs A."/>
            <person name="Gujja S."/>
            <person name="Hansen M."/>
            <person name="Howarth C."/>
            <person name="Imamovic A."/>
            <person name="Ireland A."/>
            <person name="Larimer J."/>
            <person name="McCowan C."/>
            <person name="Murphy C."/>
            <person name="Pearson M."/>
            <person name="Poon T.W."/>
            <person name="Priest M."/>
            <person name="Roberts A."/>
            <person name="Saif S."/>
            <person name="Shea T."/>
            <person name="Sisk P."/>
            <person name="Sykes S."/>
            <person name="Wortman J."/>
            <person name="Nusbaum C."/>
            <person name="Birren B."/>
        </authorList>
    </citation>
    <scope>NUCLEOTIDE SEQUENCE [LARGE SCALE GENOMIC DNA]</scope>
    <source>
        <strain evidence="3">A-37</strain>
    </source>
</reference>
<accession>A0A182MVP1</accession>
<dbReference type="EMBL" id="AXCM01003268">
    <property type="status" value="NOT_ANNOTATED_CDS"/>
    <property type="molecule type" value="Genomic_DNA"/>
</dbReference>
<feature type="region of interest" description="Disordered" evidence="1">
    <location>
        <begin position="67"/>
        <end position="89"/>
    </location>
</feature>
<proteinExistence type="predicted"/>
<reference evidence="2" key="2">
    <citation type="submission" date="2020-05" db="UniProtKB">
        <authorList>
            <consortium name="EnsemblMetazoa"/>
        </authorList>
    </citation>
    <scope>IDENTIFICATION</scope>
    <source>
        <strain evidence="2">A-37</strain>
    </source>
</reference>
<evidence type="ECO:0000313" key="2">
    <source>
        <dbReference type="EnsemblMetazoa" id="ACUA027392-PA"/>
    </source>
</evidence>
<evidence type="ECO:0000313" key="3">
    <source>
        <dbReference type="Proteomes" id="UP000075883"/>
    </source>
</evidence>
<protein>
    <submittedName>
        <fullName evidence="2">Uncharacterized protein</fullName>
    </submittedName>
</protein>
<feature type="region of interest" description="Disordered" evidence="1">
    <location>
        <begin position="137"/>
        <end position="157"/>
    </location>
</feature>
<keyword evidence="3" id="KW-1185">Reference proteome</keyword>
<organism evidence="2 3">
    <name type="scientific">Anopheles culicifacies</name>
    <dbReference type="NCBI Taxonomy" id="139723"/>
    <lineage>
        <taxon>Eukaryota</taxon>
        <taxon>Metazoa</taxon>
        <taxon>Ecdysozoa</taxon>
        <taxon>Arthropoda</taxon>
        <taxon>Hexapoda</taxon>
        <taxon>Insecta</taxon>
        <taxon>Pterygota</taxon>
        <taxon>Neoptera</taxon>
        <taxon>Endopterygota</taxon>
        <taxon>Diptera</taxon>
        <taxon>Nematocera</taxon>
        <taxon>Culicoidea</taxon>
        <taxon>Culicidae</taxon>
        <taxon>Anophelinae</taxon>
        <taxon>Anopheles</taxon>
        <taxon>culicifacies species complex</taxon>
    </lineage>
</organism>